<dbReference type="AlphaFoldDB" id="A0A0F9J5P3"/>
<gene>
    <name evidence="1" type="ORF">LCGC14_1494930</name>
</gene>
<name>A0A0F9J5P3_9ZZZZ</name>
<accession>A0A0F9J5P3</accession>
<comment type="caution">
    <text evidence="1">The sequence shown here is derived from an EMBL/GenBank/DDBJ whole genome shotgun (WGS) entry which is preliminary data.</text>
</comment>
<evidence type="ECO:0000313" key="1">
    <source>
        <dbReference type="EMBL" id="KKM65069.1"/>
    </source>
</evidence>
<proteinExistence type="predicted"/>
<protein>
    <submittedName>
        <fullName evidence="1">Uncharacterized protein</fullName>
    </submittedName>
</protein>
<dbReference type="EMBL" id="LAZR01010785">
    <property type="protein sequence ID" value="KKM65069.1"/>
    <property type="molecule type" value="Genomic_DNA"/>
</dbReference>
<reference evidence="1" key="1">
    <citation type="journal article" date="2015" name="Nature">
        <title>Complex archaea that bridge the gap between prokaryotes and eukaryotes.</title>
        <authorList>
            <person name="Spang A."/>
            <person name="Saw J.H."/>
            <person name="Jorgensen S.L."/>
            <person name="Zaremba-Niedzwiedzka K."/>
            <person name="Martijn J."/>
            <person name="Lind A.E."/>
            <person name="van Eijk R."/>
            <person name="Schleper C."/>
            <person name="Guy L."/>
            <person name="Ettema T.J."/>
        </authorList>
    </citation>
    <scope>NUCLEOTIDE SEQUENCE</scope>
</reference>
<organism evidence="1">
    <name type="scientific">marine sediment metagenome</name>
    <dbReference type="NCBI Taxonomy" id="412755"/>
    <lineage>
        <taxon>unclassified sequences</taxon>
        <taxon>metagenomes</taxon>
        <taxon>ecological metagenomes</taxon>
    </lineage>
</organism>
<sequence>MTPRPRIVMHAEFGLTARRLAKLLDCAVTLSPNHSPHKITLYGFDDVLEEVLPVLRTEVPGWYVRTPQYGND</sequence>